<keyword evidence="5 9" id="KW-0863">Zinc-finger</keyword>
<dbReference type="PROSITE" id="PS50280">
    <property type="entry name" value="SET"/>
    <property type="match status" value="1"/>
</dbReference>
<evidence type="ECO:0000256" key="1">
    <source>
        <dbReference type="ARBA" id="ARBA00022603"/>
    </source>
</evidence>
<sequence>MMESSLHQENAISSVMQDHIMDAQSRAPDSSCGDPGASAISQSRPPESCETRKISQPRRQDTSLSQLRPAYVQLAPGPAYVQMTPGFRGVYESSNTQASSNSFGNSYHYMGPLSSASTAEFQDASVHMGSYKTSFQHPRPPNSSTENYDGKLYQSVNSCHMGRFSQDRPQADACSAAENRSKRKAKMLEKQRKRLHLTGGLAVSKVPLSKATKKNTRAGAQGKSSEVRKSTKAASHSQPATQPPLTRGGSMQVANPGQLAGGSFNQQNLDSATVNADDRSTAQLYRDESHCGTGLDIESIHRRENFFNVVYFTPGAYHPTNQPTQQDRNFVGYRMAVPEGNSMPGLMGLQQMYRLLNATDRLIQYDPRVGVTGDLNNTSTGGKLISDSQQISEAADGGKNEEAIKQMHSVNHPEKSLNLGGLMTTLGNHGIGVDGGKKGVQPSVFVPCGSQFTIDGQLYADSEGNGEDCGKGKLLDFPRMTSSYTTSSDCRGKSPCGSCALCSSSSEAAPDPHLPNRKESSSGPLAGSVSGILTPRKLGRQDNSVEFTRIVEDAHVRPGDSDRPKGEMQALGEKNTDWDKASSVTVSSCSCSGKTPLCKFCQLGRHVSVASAAGSQDSVLGTSDDLSRAAVNPLTVKLDIPEGERTAYLIVNNPVSASHTLEDGPSIASNKLECPNREPCKIFDDTETKQQTSSQNLEVGGSVKKSAPLTPEKCDVLAKEASGNKPQTNFTHVMKVEAPSPSPLVITSSDAVAKDSLSSPKGTPSPYGIQIPFAPSENKITKAAKLNLKTEKDGASEEVAVRNGDVSGNKESRPSECIPGLRSNDVSEVLDVTASKKKVAYPSLDLLVDALRAATCDSFTDKGIAVVAKDSEVKVKAPSASQTSVGAYPWISDLKLARRARTRRTAGERRFSSSESVGFQKLSSRQDRSTAHDNRYEAVSSNTAVADPTATEESKEVGPLIRSKRGRAQALPSWLRDSVVEPVKKGAKVVKKGTDEREIVSRVESSAGALSKKKKTTGPCQEGDAADHVYDTKVVKARPEQKMKSETPADSVVTKGKSPAFIQRKQGGFEMESPHDSEGRGNSSTNVSSGDLHPLQEFDFGDIVWAKSGKRNDPVWPAKVVDPIKEAPESVRALAAAKSLCVMFFGPSLAKKKERDYAWVKQGMIFPYVEYADKFTAQTKFNRSRPSDFFLACEEATLADAGFEDSHVTHKKEHPSTYSSKLGNTEVPVSAVAEEHTPRGTEDALVGTKREIPVSDNKARKVCTGCGHKLPTKKPKNSGAEDSSLCRHCVKLYKSKQYCGVCKVVWLPNEKGNWAECDSCNIWVHADCDKISSKILKEIDNGRSYNCPDCRKLQDTPRKRRVGGPSSQSIVPESLEVVCFGVLGSYLPSLHEIRCKCKDCRGSGRSMRPSEWEKHTGCRKKKWKESIKVKSLQKPLLHWLQTLRTTGAVGLAYDGPENWVPTKVRHEELASCLEVPYDPVIHTWTAERCAVCRWVEDYDYNKMIICNRCQVCVHEECYGVRTSEITLGTWVCRACELPEMDRQCCLCPVRGGALKPTTTNGYWVHVICAWFTREMTFKDANRMEPADGLTSIPLARFRETCTLCKQVHGACIQCHKCRTAYHTTCAAKAGYYMEIQSVTNKNGDSMTRMVSYCASHRTPNPEAVLHLKSPEGKVTGKSDQISARGTESVVSFLAAGTAASSPDAATPENVDAVELSSAARCLPYNPQDRALKYARRMREAVPFRITGISWNSTETIHELREFAELDTVDVPQIEDRVVFLQKTEKQRVCFGKSGIHGWGLFARRAIREGETVLEYRGERVRRIIADLREKRYRKEGKDCYLFKVSDDDDLVIDATVKGNIGRLINHSCAPNCFAKIWEASRDLLKGTGTHHIMLIARKDVAAGEELTYNYRFAPEDQKLLCLCGAPNCSQYIN</sequence>
<dbReference type="InterPro" id="IPR000313">
    <property type="entry name" value="PWWP_dom"/>
</dbReference>
<dbReference type="InterPro" id="IPR003616">
    <property type="entry name" value="Post-SET_dom"/>
</dbReference>
<dbReference type="InterPro" id="IPR046341">
    <property type="entry name" value="SET_dom_sf"/>
</dbReference>
<dbReference type="InterPro" id="IPR019786">
    <property type="entry name" value="Zinc_finger_PHD-type_CS"/>
</dbReference>
<name>A0ABD1YJG7_9MARC</name>
<evidence type="ECO:0000256" key="2">
    <source>
        <dbReference type="ARBA" id="ARBA00022679"/>
    </source>
</evidence>
<dbReference type="InterPro" id="IPR019787">
    <property type="entry name" value="Znf_PHD-finger"/>
</dbReference>
<feature type="compositionally biased region" description="Basic and acidic residues" evidence="10">
    <location>
        <begin position="47"/>
        <end position="61"/>
    </location>
</feature>
<dbReference type="CDD" id="cd20143">
    <property type="entry name" value="PWWP_AtATX3-like"/>
    <property type="match status" value="1"/>
</dbReference>
<dbReference type="SUPFAM" id="SSF82199">
    <property type="entry name" value="SET domain"/>
    <property type="match status" value="1"/>
</dbReference>
<dbReference type="Proteomes" id="UP001605036">
    <property type="component" value="Unassembled WGS sequence"/>
</dbReference>
<dbReference type="InterPro" id="IPR001965">
    <property type="entry name" value="Znf_PHD"/>
</dbReference>
<evidence type="ECO:0000259" key="12">
    <source>
        <dbReference type="PROSITE" id="PS50280"/>
    </source>
</evidence>
<dbReference type="Gene3D" id="3.30.40.10">
    <property type="entry name" value="Zinc/RING finger domain, C3HC4 (zinc finger)"/>
    <property type="match status" value="3"/>
</dbReference>
<dbReference type="SUPFAM" id="SSF63748">
    <property type="entry name" value="Tudor/PWWP/MBT"/>
    <property type="match status" value="1"/>
</dbReference>
<dbReference type="CDD" id="cd10518">
    <property type="entry name" value="SET_SETD1-like"/>
    <property type="match status" value="1"/>
</dbReference>
<feature type="domain" description="PHD-type" evidence="15">
    <location>
        <begin position="1541"/>
        <end position="1657"/>
    </location>
</feature>
<dbReference type="Pfam" id="PF00855">
    <property type="entry name" value="PWWP"/>
    <property type="match status" value="1"/>
</dbReference>
<feature type="region of interest" description="Disordered" evidence="10">
    <location>
        <begin position="1005"/>
        <end position="1024"/>
    </location>
</feature>
<evidence type="ECO:0000259" key="14">
    <source>
        <dbReference type="PROSITE" id="PS50868"/>
    </source>
</evidence>
<keyword evidence="6" id="KW-0862">Zinc</keyword>
<dbReference type="PANTHER" id="PTHR13793">
    <property type="entry name" value="PHD FINGER PROTEINS"/>
    <property type="match status" value="1"/>
</dbReference>
<keyword evidence="4" id="KW-0479">Metal-binding</keyword>
<dbReference type="Pfam" id="PF13832">
    <property type="entry name" value="zf-HC5HC2H_2"/>
    <property type="match status" value="1"/>
</dbReference>
<dbReference type="Gene3D" id="2.30.30.140">
    <property type="match status" value="1"/>
</dbReference>
<dbReference type="PANTHER" id="PTHR13793:SF132">
    <property type="entry name" value="HISTONE-LYSINE N-METHYLTRANSFERASE ATX5"/>
    <property type="match status" value="1"/>
</dbReference>
<evidence type="ECO:0000256" key="10">
    <source>
        <dbReference type="SAM" id="MobiDB-lite"/>
    </source>
</evidence>
<evidence type="ECO:0000259" key="13">
    <source>
        <dbReference type="PROSITE" id="PS50812"/>
    </source>
</evidence>
<keyword evidence="1" id="KW-0489">Methyltransferase</keyword>
<dbReference type="InterPro" id="IPR013083">
    <property type="entry name" value="Znf_RING/FYVE/PHD"/>
</dbReference>
<feature type="domain" description="Post-SET" evidence="14">
    <location>
        <begin position="1917"/>
        <end position="1933"/>
    </location>
</feature>
<feature type="region of interest" description="Disordered" evidence="10">
    <location>
        <begin position="903"/>
        <end position="935"/>
    </location>
</feature>
<feature type="domain" description="SET" evidence="12">
    <location>
        <begin position="1786"/>
        <end position="1911"/>
    </location>
</feature>
<dbReference type="InterPro" id="IPR050701">
    <property type="entry name" value="Histone_Mod_Regulator"/>
</dbReference>
<feature type="domain" description="PWWP" evidence="13">
    <location>
        <begin position="1100"/>
        <end position="1171"/>
    </location>
</feature>
<evidence type="ECO:0000256" key="9">
    <source>
        <dbReference type="PROSITE-ProRule" id="PRU00146"/>
    </source>
</evidence>
<evidence type="ECO:0000256" key="8">
    <source>
        <dbReference type="ARBA" id="ARBA00023242"/>
    </source>
</evidence>
<feature type="region of interest" description="Disordered" evidence="10">
    <location>
        <begin position="191"/>
        <end position="266"/>
    </location>
</feature>
<keyword evidence="2" id="KW-0808">Transferase</keyword>
<feature type="region of interest" description="Disordered" evidence="10">
    <location>
        <begin position="22"/>
        <end position="67"/>
    </location>
</feature>
<dbReference type="GO" id="GO:0008270">
    <property type="term" value="F:zinc ion binding"/>
    <property type="evidence" value="ECO:0007669"/>
    <property type="project" value="UniProtKB-KW"/>
</dbReference>
<feature type="domain" description="PHD-type" evidence="11">
    <location>
        <begin position="1486"/>
        <end position="1538"/>
    </location>
</feature>
<organism evidence="16 17">
    <name type="scientific">Riccia fluitans</name>
    <dbReference type="NCBI Taxonomy" id="41844"/>
    <lineage>
        <taxon>Eukaryota</taxon>
        <taxon>Viridiplantae</taxon>
        <taxon>Streptophyta</taxon>
        <taxon>Embryophyta</taxon>
        <taxon>Marchantiophyta</taxon>
        <taxon>Marchantiopsida</taxon>
        <taxon>Marchantiidae</taxon>
        <taxon>Marchantiales</taxon>
        <taxon>Ricciaceae</taxon>
        <taxon>Riccia</taxon>
    </lineage>
</organism>
<feature type="region of interest" description="Disordered" evidence="10">
    <location>
        <begin position="1065"/>
        <end position="1091"/>
    </location>
</feature>
<comment type="caution">
    <text evidence="16">The sequence shown here is derived from an EMBL/GenBank/DDBJ whole genome shotgun (WGS) entry which is preliminary data.</text>
</comment>
<feature type="compositionally biased region" description="Polar residues" evidence="10">
    <location>
        <begin position="232"/>
        <end position="244"/>
    </location>
</feature>
<dbReference type="Pfam" id="PF00856">
    <property type="entry name" value="SET"/>
    <property type="match status" value="1"/>
</dbReference>
<dbReference type="InterPro" id="IPR011011">
    <property type="entry name" value="Znf_FYVE_PHD"/>
</dbReference>
<evidence type="ECO:0000256" key="6">
    <source>
        <dbReference type="ARBA" id="ARBA00022833"/>
    </source>
</evidence>
<evidence type="ECO:0000256" key="3">
    <source>
        <dbReference type="ARBA" id="ARBA00022691"/>
    </source>
</evidence>
<evidence type="ECO:0000259" key="15">
    <source>
        <dbReference type="PROSITE" id="PS51805"/>
    </source>
</evidence>
<dbReference type="GO" id="GO:0032259">
    <property type="term" value="P:methylation"/>
    <property type="evidence" value="ECO:0007669"/>
    <property type="project" value="UniProtKB-KW"/>
</dbReference>
<dbReference type="PROSITE" id="PS50868">
    <property type="entry name" value="POST_SET"/>
    <property type="match status" value="1"/>
</dbReference>
<feature type="region of interest" description="Disordered" evidence="10">
    <location>
        <begin position="508"/>
        <end position="532"/>
    </location>
</feature>
<dbReference type="SMART" id="SM00293">
    <property type="entry name" value="PWWP"/>
    <property type="match status" value="1"/>
</dbReference>
<dbReference type="SMART" id="SM00317">
    <property type="entry name" value="SET"/>
    <property type="match status" value="1"/>
</dbReference>
<feature type="compositionally biased region" description="Polar residues" evidence="10">
    <location>
        <begin position="913"/>
        <end position="923"/>
    </location>
</feature>
<evidence type="ECO:0000313" key="16">
    <source>
        <dbReference type="EMBL" id="KAL2630655.1"/>
    </source>
</evidence>
<dbReference type="Pfam" id="PF13831">
    <property type="entry name" value="PHD_2"/>
    <property type="match status" value="1"/>
</dbReference>
<keyword evidence="7" id="KW-0156">Chromatin regulator</keyword>
<dbReference type="GO" id="GO:0008168">
    <property type="term" value="F:methyltransferase activity"/>
    <property type="evidence" value="ECO:0007669"/>
    <property type="project" value="UniProtKB-KW"/>
</dbReference>
<evidence type="ECO:0000256" key="5">
    <source>
        <dbReference type="ARBA" id="ARBA00022771"/>
    </source>
</evidence>
<evidence type="ECO:0000259" key="11">
    <source>
        <dbReference type="PROSITE" id="PS50016"/>
    </source>
</evidence>
<evidence type="ECO:0000256" key="4">
    <source>
        <dbReference type="ARBA" id="ARBA00022723"/>
    </source>
</evidence>
<keyword evidence="17" id="KW-1185">Reference proteome</keyword>
<feature type="region of interest" description="Disordered" evidence="10">
    <location>
        <begin position="686"/>
        <end position="706"/>
    </location>
</feature>
<dbReference type="PROSITE" id="PS51805">
    <property type="entry name" value="EPHD"/>
    <property type="match status" value="1"/>
</dbReference>
<feature type="compositionally biased region" description="Polar residues" evidence="10">
    <location>
        <begin position="1080"/>
        <end position="1089"/>
    </location>
</feature>
<dbReference type="SUPFAM" id="SSF57903">
    <property type="entry name" value="FYVE/PHD zinc finger"/>
    <property type="match status" value="2"/>
</dbReference>
<reference evidence="16 17" key="1">
    <citation type="submission" date="2024-09" db="EMBL/GenBank/DDBJ databases">
        <title>Chromosome-scale assembly of Riccia fluitans.</title>
        <authorList>
            <person name="Paukszto L."/>
            <person name="Sawicki J."/>
            <person name="Karawczyk K."/>
            <person name="Piernik-Szablinska J."/>
            <person name="Szczecinska M."/>
            <person name="Mazdziarz M."/>
        </authorList>
    </citation>
    <scope>NUCLEOTIDE SEQUENCE [LARGE SCALE GENOMIC DNA]</scope>
    <source>
        <strain evidence="16">Rf_01</strain>
        <tissue evidence="16">Aerial parts of the thallus</tissue>
    </source>
</reference>
<dbReference type="PROSITE" id="PS50812">
    <property type="entry name" value="PWWP"/>
    <property type="match status" value="1"/>
</dbReference>
<dbReference type="CDD" id="cd15495">
    <property type="entry name" value="PHD_ATX3_4_5_like"/>
    <property type="match status" value="1"/>
</dbReference>
<dbReference type="Gene3D" id="2.170.270.10">
    <property type="entry name" value="SET domain"/>
    <property type="match status" value="1"/>
</dbReference>
<dbReference type="PROSITE" id="PS50016">
    <property type="entry name" value="ZF_PHD_2"/>
    <property type="match status" value="1"/>
</dbReference>
<evidence type="ECO:0000256" key="7">
    <source>
        <dbReference type="ARBA" id="ARBA00022853"/>
    </source>
</evidence>
<dbReference type="EMBL" id="JBHFFA010000004">
    <property type="protein sequence ID" value="KAL2630655.1"/>
    <property type="molecule type" value="Genomic_DNA"/>
</dbReference>
<dbReference type="GO" id="GO:0006325">
    <property type="term" value="P:chromatin organization"/>
    <property type="evidence" value="ECO:0007669"/>
    <property type="project" value="UniProtKB-KW"/>
</dbReference>
<dbReference type="InterPro" id="IPR001214">
    <property type="entry name" value="SET_dom"/>
</dbReference>
<evidence type="ECO:0008006" key="18">
    <source>
        <dbReference type="Google" id="ProtNLM"/>
    </source>
</evidence>
<dbReference type="InterPro" id="IPR034732">
    <property type="entry name" value="EPHD"/>
</dbReference>
<feature type="compositionally biased region" description="Basic and acidic residues" evidence="10">
    <location>
        <begin position="924"/>
        <end position="935"/>
    </location>
</feature>
<dbReference type="SMART" id="SM00249">
    <property type="entry name" value="PHD"/>
    <property type="match status" value="3"/>
</dbReference>
<keyword evidence="8" id="KW-0539">Nucleus</keyword>
<dbReference type="InterPro" id="IPR042011">
    <property type="entry name" value="ATX3/4/5_PHD"/>
</dbReference>
<dbReference type="PROSITE" id="PS01359">
    <property type="entry name" value="ZF_PHD_1"/>
    <property type="match status" value="1"/>
</dbReference>
<proteinExistence type="predicted"/>
<accession>A0ABD1YJG7</accession>
<keyword evidence="3" id="KW-0949">S-adenosyl-L-methionine</keyword>
<protein>
    <recommendedName>
        <fullName evidence="18">Histone-lysine N-methyltransferase</fullName>
    </recommendedName>
</protein>
<gene>
    <name evidence="16" type="ORF">R1flu_015341</name>
</gene>
<evidence type="ECO:0000313" key="17">
    <source>
        <dbReference type="Proteomes" id="UP001605036"/>
    </source>
</evidence>